<dbReference type="EMBL" id="AMQM01000425">
    <property type="status" value="NOT_ANNOTATED_CDS"/>
    <property type="molecule type" value="Genomic_DNA"/>
</dbReference>
<dbReference type="HOGENOM" id="CLU_2148516_0_0_1"/>
<organism evidence="2 3">
    <name type="scientific">Helobdella robusta</name>
    <name type="common">Californian leech</name>
    <dbReference type="NCBI Taxonomy" id="6412"/>
    <lineage>
        <taxon>Eukaryota</taxon>
        <taxon>Metazoa</taxon>
        <taxon>Spiralia</taxon>
        <taxon>Lophotrochozoa</taxon>
        <taxon>Annelida</taxon>
        <taxon>Clitellata</taxon>
        <taxon>Hirudinea</taxon>
        <taxon>Rhynchobdellida</taxon>
        <taxon>Glossiphoniidae</taxon>
        <taxon>Helobdella</taxon>
    </lineage>
</organism>
<reference evidence="3" key="1">
    <citation type="submission" date="2012-12" db="EMBL/GenBank/DDBJ databases">
        <authorList>
            <person name="Hellsten U."/>
            <person name="Grimwood J."/>
            <person name="Chapman J.A."/>
            <person name="Shapiro H."/>
            <person name="Aerts A."/>
            <person name="Otillar R.P."/>
            <person name="Terry A.Y."/>
            <person name="Boore J.L."/>
            <person name="Simakov O."/>
            <person name="Marletaz F."/>
            <person name="Cho S.-J."/>
            <person name="Edsinger-Gonzales E."/>
            <person name="Havlak P."/>
            <person name="Kuo D.-H."/>
            <person name="Larsson T."/>
            <person name="Lv J."/>
            <person name="Arendt D."/>
            <person name="Savage R."/>
            <person name="Osoegawa K."/>
            <person name="de Jong P."/>
            <person name="Lindberg D.R."/>
            <person name="Seaver E.C."/>
            <person name="Weisblat D.A."/>
            <person name="Putnam N.H."/>
            <person name="Grigoriev I.V."/>
            <person name="Rokhsar D.S."/>
        </authorList>
    </citation>
    <scope>NUCLEOTIDE SEQUENCE</scope>
</reference>
<dbReference type="GeneID" id="20198503"/>
<dbReference type="RefSeq" id="XP_009015217.1">
    <property type="nucleotide sequence ID" value="XM_009016969.1"/>
</dbReference>
<evidence type="ECO:0000313" key="3">
    <source>
        <dbReference type="Proteomes" id="UP000015101"/>
    </source>
</evidence>
<gene>
    <name evidence="2" type="primary">20198503</name>
    <name evidence="1" type="ORF">HELRODRAFT_159926</name>
</gene>
<dbReference type="EnsemblMetazoa" id="HelroT159926">
    <property type="protein sequence ID" value="HelroP159926"/>
    <property type="gene ID" value="HelroG159926"/>
</dbReference>
<protein>
    <submittedName>
        <fullName evidence="1 2">Uncharacterized protein</fullName>
    </submittedName>
</protein>
<keyword evidence="3" id="KW-1185">Reference proteome</keyword>
<sequence length="112" mass="12975">MHKQIYTHGHTQRFSCIQIALLFGVRVTCQSYYIEIRYQTCTSPLHLSARYISYLVALETLRDDGRDMRWPPTSDDKQQLITNDHRDDDVIDYVITATTIGTSDEMACIKLS</sequence>
<dbReference type="AlphaFoldDB" id="T1EPK3"/>
<dbReference type="InParanoid" id="T1EPK3"/>
<evidence type="ECO:0000313" key="1">
    <source>
        <dbReference type="EMBL" id="ESO05849.1"/>
    </source>
</evidence>
<reference evidence="2" key="3">
    <citation type="submission" date="2015-06" db="UniProtKB">
        <authorList>
            <consortium name="EnsemblMetazoa"/>
        </authorList>
    </citation>
    <scope>IDENTIFICATION</scope>
</reference>
<dbReference type="KEGG" id="hro:HELRODRAFT_159926"/>
<dbReference type="Proteomes" id="UP000015101">
    <property type="component" value="Unassembled WGS sequence"/>
</dbReference>
<evidence type="ECO:0000313" key="2">
    <source>
        <dbReference type="EnsemblMetazoa" id="HelroP159926"/>
    </source>
</evidence>
<dbReference type="CTD" id="20198503"/>
<accession>T1EPK3</accession>
<proteinExistence type="predicted"/>
<reference evidence="1 3" key="2">
    <citation type="journal article" date="2013" name="Nature">
        <title>Insights into bilaterian evolution from three spiralian genomes.</title>
        <authorList>
            <person name="Simakov O."/>
            <person name="Marletaz F."/>
            <person name="Cho S.J."/>
            <person name="Edsinger-Gonzales E."/>
            <person name="Havlak P."/>
            <person name="Hellsten U."/>
            <person name="Kuo D.H."/>
            <person name="Larsson T."/>
            <person name="Lv J."/>
            <person name="Arendt D."/>
            <person name="Savage R."/>
            <person name="Osoegawa K."/>
            <person name="de Jong P."/>
            <person name="Grimwood J."/>
            <person name="Chapman J.A."/>
            <person name="Shapiro H."/>
            <person name="Aerts A."/>
            <person name="Otillar R.P."/>
            <person name="Terry A.Y."/>
            <person name="Boore J.L."/>
            <person name="Grigoriev I.V."/>
            <person name="Lindberg D.R."/>
            <person name="Seaver E.C."/>
            <person name="Weisblat D.A."/>
            <person name="Putnam N.H."/>
            <person name="Rokhsar D.S."/>
        </authorList>
    </citation>
    <scope>NUCLEOTIDE SEQUENCE</scope>
</reference>
<name>T1EPK3_HELRO</name>
<dbReference type="EMBL" id="KB096324">
    <property type="protein sequence ID" value="ESO05849.1"/>
    <property type="molecule type" value="Genomic_DNA"/>
</dbReference>